<keyword evidence="4 7" id="KW-1133">Transmembrane helix</keyword>
<feature type="transmembrane region" description="Helical" evidence="7">
    <location>
        <begin position="34"/>
        <end position="54"/>
    </location>
</feature>
<evidence type="ECO:0000256" key="3">
    <source>
        <dbReference type="ARBA" id="ARBA00022692"/>
    </source>
</evidence>
<keyword evidence="5 7" id="KW-0472">Membrane</keyword>
<evidence type="ECO:0000256" key="4">
    <source>
        <dbReference type="ARBA" id="ARBA00022989"/>
    </source>
</evidence>
<name>A0A9P1BFP4_9DINO</name>
<dbReference type="Proteomes" id="UP001152797">
    <property type="component" value="Unassembled WGS sequence"/>
</dbReference>
<feature type="transmembrane region" description="Helical" evidence="7">
    <location>
        <begin position="142"/>
        <end position="165"/>
    </location>
</feature>
<dbReference type="AlphaFoldDB" id="A0A9P1BFP4"/>
<accession>A0A9P1BFP4</accession>
<keyword evidence="2 7" id="KW-0808">Transferase</keyword>
<comment type="subcellular location">
    <subcellularLocation>
        <location evidence="1">Membrane</location>
        <topology evidence="1">Multi-pass membrane protein</topology>
    </subcellularLocation>
</comment>
<feature type="transmembrane region" description="Helical" evidence="7">
    <location>
        <begin position="185"/>
        <end position="207"/>
    </location>
</feature>
<comment type="domain">
    <text evidence="7">The DHHC domain is required for palmitoyltransferase activity.</text>
</comment>
<keyword evidence="3 7" id="KW-0812">Transmembrane</keyword>
<proteinExistence type="inferred from homology"/>
<dbReference type="PANTHER" id="PTHR12246">
    <property type="entry name" value="PALMITOYLTRANSFERASE ZDHHC16"/>
    <property type="match status" value="1"/>
</dbReference>
<sequence>MTMSVTLGIFIYEGTAYNLMFLSRVLPAVGKADYIPFFFLLFNTIWAMALIAYVRAYATQPGKVPLSWHEFVKDVGPALPVVPSTARWAPGKATYCRKCSIPRPERAHHCNVSGFCVLRMDHYCPWINNCVGLGNYKFFLQLVMYGSICAFIGILTSLPEFFLVLGKIFGLDSDMWQANLQITDMIAFVMFEGLAIFLSALLVPMLFTHIPLACNNTTAIEANYTNIENPYHLGSRLANLEQVFGTFGPDWFFPVKPFEPKGDGVSFPRWDEPLGFDDRPIDEEMLQGEQLWRVRYQVRNARPNPQEQEFDPLRTLTHWFTGFDEEPISPGHNANMGCGMN</sequence>
<keyword evidence="11" id="KW-1185">Reference proteome</keyword>
<dbReference type="GO" id="GO:0019706">
    <property type="term" value="F:protein-cysteine S-palmitoyltransferase activity"/>
    <property type="evidence" value="ECO:0007669"/>
    <property type="project" value="UniProtKB-EC"/>
</dbReference>
<gene>
    <name evidence="9" type="ORF">C1SCF055_LOCUS1129</name>
</gene>
<evidence type="ECO:0000259" key="8">
    <source>
        <dbReference type="Pfam" id="PF01529"/>
    </source>
</evidence>
<evidence type="ECO:0000256" key="5">
    <source>
        <dbReference type="ARBA" id="ARBA00023136"/>
    </source>
</evidence>
<dbReference type="EC" id="2.3.1.225" evidence="7"/>
<keyword evidence="6 7" id="KW-0012">Acyltransferase</keyword>
<protein>
    <recommendedName>
        <fullName evidence="7">Palmitoyltransferase</fullName>
        <ecNumber evidence="7">2.3.1.225</ecNumber>
    </recommendedName>
</protein>
<evidence type="ECO:0000313" key="9">
    <source>
        <dbReference type="EMBL" id="CAI3972557.1"/>
    </source>
</evidence>
<reference evidence="9" key="1">
    <citation type="submission" date="2022-10" db="EMBL/GenBank/DDBJ databases">
        <authorList>
            <person name="Chen Y."/>
            <person name="Dougan E. K."/>
            <person name="Chan C."/>
            <person name="Rhodes N."/>
            <person name="Thang M."/>
        </authorList>
    </citation>
    <scope>NUCLEOTIDE SEQUENCE</scope>
</reference>
<dbReference type="GO" id="GO:0016020">
    <property type="term" value="C:membrane"/>
    <property type="evidence" value="ECO:0007669"/>
    <property type="project" value="UniProtKB-SubCell"/>
</dbReference>
<comment type="similarity">
    <text evidence="7">Belongs to the DHHC palmitoyltransferase family.</text>
</comment>
<dbReference type="OrthoDB" id="9909019at2759"/>
<reference evidence="10" key="2">
    <citation type="submission" date="2024-04" db="EMBL/GenBank/DDBJ databases">
        <authorList>
            <person name="Chen Y."/>
            <person name="Shah S."/>
            <person name="Dougan E. K."/>
            <person name="Thang M."/>
            <person name="Chan C."/>
        </authorList>
    </citation>
    <scope>NUCLEOTIDE SEQUENCE [LARGE SCALE GENOMIC DNA]</scope>
</reference>
<feature type="domain" description="Palmitoyltransferase DHHC" evidence="8">
    <location>
        <begin position="92"/>
        <end position="222"/>
    </location>
</feature>
<comment type="caution">
    <text evidence="9">The sequence shown here is derived from an EMBL/GenBank/DDBJ whole genome shotgun (WGS) entry which is preliminary data.</text>
</comment>
<evidence type="ECO:0000256" key="7">
    <source>
        <dbReference type="RuleBase" id="RU079119"/>
    </source>
</evidence>
<dbReference type="EMBL" id="CAMXCT030000018">
    <property type="protein sequence ID" value="CAL4759869.1"/>
    <property type="molecule type" value="Genomic_DNA"/>
</dbReference>
<dbReference type="EMBL" id="CAMXCT020000018">
    <property type="protein sequence ID" value="CAL1125932.1"/>
    <property type="molecule type" value="Genomic_DNA"/>
</dbReference>
<evidence type="ECO:0000256" key="2">
    <source>
        <dbReference type="ARBA" id="ARBA00022679"/>
    </source>
</evidence>
<dbReference type="InterPro" id="IPR001594">
    <property type="entry name" value="Palmitoyltrfase_DHHC"/>
</dbReference>
<evidence type="ECO:0000313" key="10">
    <source>
        <dbReference type="EMBL" id="CAL1125932.1"/>
    </source>
</evidence>
<evidence type="ECO:0000256" key="1">
    <source>
        <dbReference type="ARBA" id="ARBA00004141"/>
    </source>
</evidence>
<dbReference type="EMBL" id="CAMXCT010000018">
    <property type="protein sequence ID" value="CAI3972557.1"/>
    <property type="molecule type" value="Genomic_DNA"/>
</dbReference>
<evidence type="ECO:0000256" key="6">
    <source>
        <dbReference type="ARBA" id="ARBA00023315"/>
    </source>
</evidence>
<dbReference type="Pfam" id="PF01529">
    <property type="entry name" value="DHHC"/>
    <property type="match status" value="1"/>
</dbReference>
<organism evidence="9">
    <name type="scientific">Cladocopium goreaui</name>
    <dbReference type="NCBI Taxonomy" id="2562237"/>
    <lineage>
        <taxon>Eukaryota</taxon>
        <taxon>Sar</taxon>
        <taxon>Alveolata</taxon>
        <taxon>Dinophyceae</taxon>
        <taxon>Suessiales</taxon>
        <taxon>Symbiodiniaceae</taxon>
        <taxon>Cladocopium</taxon>
    </lineage>
</organism>
<dbReference type="InterPro" id="IPR039859">
    <property type="entry name" value="PFA4/ZDH16/20/ERF2-like"/>
</dbReference>
<evidence type="ECO:0000313" key="11">
    <source>
        <dbReference type="Proteomes" id="UP001152797"/>
    </source>
</evidence>
<dbReference type="PROSITE" id="PS50216">
    <property type="entry name" value="DHHC"/>
    <property type="match status" value="1"/>
</dbReference>
<comment type="catalytic activity">
    <reaction evidence="7">
        <text>L-cysteinyl-[protein] + hexadecanoyl-CoA = S-hexadecanoyl-L-cysteinyl-[protein] + CoA</text>
        <dbReference type="Rhea" id="RHEA:36683"/>
        <dbReference type="Rhea" id="RHEA-COMP:10131"/>
        <dbReference type="Rhea" id="RHEA-COMP:11032"/>
        <dbReference type="ChEBI" id="CHEBI:29950"/>
        <dbReference type="ChEBI" id="CHEBI:57287"/>
        <dbReference type="ChEBI" id="CHEBI:57379"/>
        <dbReference type="ChEBI" id="CHEBI:74151"/>
        <dbReference type="EC" id="2.3.1.225"/>
    </reaction>
</comment>